<feature type="transmembrane region" description="Helical" evidence="6">
    <location>
        <begin position="27"/>
        <end position="55"/>
    </location>
</feature>
<gene>
    <name evidence="8" type="ORF">HMPREF3195_01553</name>
</gene>
<keyword evidence="4 6" id="KW-1133">Transmembrane helix</keyword>
<evidence type="ECO:0000256" key="5">
    <source>
        <dbReference type="ARBA" id="ARBA00023136"/>
    </source>
</evidence>
<dbReference type="eggNOG" id="COG0398">
    <property type="taxonomic scope" value="Bacteria"/>
</dbReference>
<evidence type="ECO:0000256" key="3">
    <source>
        <dbReference type="ARBA" id="ARBA00022692"/>
    </source>
</evidence>
<dbReference type="EMBL" id="LSQZ01000085">
    <property type="protein sequence ID" value="KXI10811.1"/>
    <property type="molecule type" value="Genomic_DNA"/>
</dbReference>
<dbReference type="PATRIC" id="fig|1261.3.peg.549"/>
<evidence type="ECO:0000256" key="4">
    <source>
        <dbReference type="ARBA" id="ARBA00022989"/>
    </source>
</evidence>
<dbReference type="InterPro" id="IPR032816">
    <property type="entry name" value="VTT_dom"/>
</dbReference>
<keyword evidence="2 6" id="KW-1003">Cell membrane</keyword>
<comment type="caution">
    <text evidence="8">The sequence shown here is derived from an EMBL/GenBank/DDBJ whole genome shotgun (WGS) entry which is preliminary data.</text>
</comment>
<dbReference type="PANTHER" id="PTHR12677:SF55">
    <property type="entry name" value="UNDECAPRENYL PHOSPHATE TRANSPORTER SAOUHSC_00901-RELATED"/>
    <property type="match status" value="1"/>
</dbReference>
<feature type="transmembrane region" description="Helical" evidence="6">
    <location>
        <begin position="62"/>
        <end position="84"/>
    </location>
</feature>
<keyword evidence="3 6" id="KW-0812">Transmembrane</keyword>
<name>A0A135YN79_9FIRM</name>
<dbReference type="PANTHER" id="PTHR12677">
    <property type="entry name" value="GOLGI APPARATUS MEMBRANE PROTEIN TVP38-RELATED"/>
    <property type="match status" value="1"/>
</dbReference>
<evidence type="ECO:0000256" key="6">
    <source>
        <dbReference type="RuleBase" id="RU366058"/>
    </source>
</evidence>
<dbReference type="GO" id="GO:0005886">
    <property type="term" value="C:plasma membrane"/>
    <property type="evidence" value="ECO:0007669"/>
    <property type="project" value="UniProtKB-SubCell"/>
</dbReference>
<keyword evidence="5 6" id="KW-0472">Membrane</keyword>
<comment type="similarity">
    <text evidence="6">Belongs to the TVP38/TMEM64 family.</text>
</comment>
<evidence type="ECO:0000259" key="7">
    <source>
        <dbReference type="Pfam" id="PF09335"/>
    </source>
</evidence>
<comment type="subcellular location">
    <subcellularLocation>
        <location evidence="1 6">Cell membrane</location>
        <topology evidence="1 6">Multi-pass membrane protein</topology>
    </subcellularLocation>
</comment>
<dbReference type="Proteomes" id="UP000070326">
    <property type="component" value="Unassembled WGS sequence"/>
</dbReference>
<organism evidence="8 9">
    <name type="scientific">Peptostreptococcus anaerobius</name>
    <dbReference type="NCBI Taxonomy" id="1261"/>
    <lineage>
        <taxon>Bacteria</taxon>
        <taxon>Bacillati</taxon>
        <taxon>Bacillota</taxon>
        <taxon>Clostridia</taxon>
        <taxon>Peptostreptococcales</taxon>
        <taxon>Peptostreptococcaceae</taxon>
        <taxon>Peptostreptococcus</taxon>
    </lineage>
</organism>
<dbReference type="AlphaFoldDB" id="A0A135YN79"/>
<evidence type="ECO:0000256" key="2">
    <source>
        <dbReference type="ARBA" id="ARBA00022475"/>
    </source>
</evidence>
<dbReference type="STRING" id="1261.HMPREF3195_01553"/>
<dbReference type="InterPro" id="IPR015414">
    <property type="entry name" value="TMEM64"/>
</dbReference>
<protein>
    <recommendedName>
        <fullName evidence="6">TVP38/TMEM64 family membrane protein</fullName>
    </recommendedName>
</protein>
<proteinExistence type="inferred from homology"/>
<reference evidence="8 9" key="1">
    <citation type="submission" date="2016-02" db="EMBL/GenBank/DDBJ databases">
        <authorList>
            <person name="Wen L."/>
            <person name="He K."/>
            <person name="Yang H."/>
        </authorList>
    </citation>
    <scope>NUCLEOTIDE SEQUENCE [LARGE SCALE GENOMIC DNA]</scope>
    <source>
        <strain evidence="8 9">MJR8628A</strain>
    </source>
</reference>
<evidence type="ECO:0000313" key="8">
    <source>
        <dbReference type="EMBL" id="KXI10811.1"/>
    </source>
</evidence>
<feature type="domain" description="VTT" evidence="7">
    <location>
        <begin position="47"/>
        <end position="166"/>
    </location>
</feature>
<evidence type="ECO:0000256" key="1">
    <source>
        <dbReference type="ARBA" id="ARBA00004651"/>
    </source>
</evidence>
<feature type="transmembrane region" description="Helical" evidence="6">
    <location>
        <begin position="146"/>
        <end position="164"/>
    </location>
</feature>
<feature type="transmembrane region" description="Helical" evidence="6">
    <location>
        <begin position="119"/>
        <end position="139"/>
    </location>
</feature>
<dbReference type="Pfam" id="PF09335">
    <property type="entry name" value="VTT_dom"/>
    <property type="match status" value="1"/>
</dbReference>
<accession>A0A135YN79</accession>
<feature type="transmembrane region" description="Helical" evidence="6">
    <location>
        <begin position="176"/>
        <end position="192"/>
    </location>
</feature>
<sequence length="202" mass="22762">MKKIINGGFMEILQNVDKLLYMAQDNMVLSIISGFFLAYIESFIPMIPILVIGAANGAINGLFLGFAITWLGSCAGAFSVFLILKHLMNRSFFTKLMDKNNKFNKMIAKVKKSDFKFLLLFYTLPFLPSSLTTLAAAYCKIDVKRFLPPMVAGKFMMLFTISYLGSDYHKFVKNPSKLVVTLLVFILVYLIGKKVESKMDLS</sequence>
<evidence type="ECO:0000313" key="9">
    <source>
        <dbReference type="Proteomes" id="UP000070326"/>
    </source>
</evidence>